<dbReference type="EMBL" id="CP040953">
    <property type="protein sequence ID" value="QDC41243.1"/>
    <property type="molecule type" value="Genomic_DNA"/>
</dbReference>
<dbReference type="CDD" id="cd06433">
    <property type="entry name" value="GT_2_WfgS_like"/>
    <property type="match status" value="1"/>
</dbReference>
<dbReference type="PANTHER" id="PTHR43685:SF2">
    <property type="entry name" value="GLYCOSYLTRANSFERASE 2-LIKE DOMAIN-CONTAINING PROTEIN"/>
    <property type="match status" value="1"/>
</dbReference>
<feature type="transmembrane region" description="Helical" evidence="1">
    <location>
        <begin position="225"/>
        <end position="248"/>
    </location>
</feature>
<dbReference type="Proteomes" id="UP000314901">
    <property type="component" value="Chromosome"/>
</dbReference>
<feature type="domain" description="Glycosyltransferase 2-like" evidence="2">
    <location>
        <begin position="9"/>
        <end position="132"/>
    </location>
</feature>
<name>A0AAX1EZR3_9PROT</name>
<evidence type="ECO:0000259" key="2">
    <source>
        <dbReference type="Pfam" id="PF00535"/>
    </source>
</evidence>
<organism evidence="3 4">
    <name type="scientific">Candidatus Methylopumilus universalis</name>
    <dbReference type="NCBI Taxonomy" id="2588536"/>
    <lineage>
        <taxon>Bacteria</taxon>
        <taxon>Pseudomonadati</taxon>
        <taxon>Pseudomonadota</taxon>
        <taxon>Betaproteobacteria</taxon>
        <taxon>Nitrosomonadales</taxon>
        <taxon>Methylophilaceae</taxon>
        <taxon>Candidatus Methylopumilus</taxon>
    </lineage>
</organism>
<dbReference type="KEGG" id="muv:FIT94_04100"/>
<keyword evidence="1" id="KW-0472">Membrane</keyword>
<dbReference type="AlphaFoldDB" id="A0AAX1EZR3"/>
<dbReference type="InterPro" id="IPR001173">
    <property type="entry name" value="Glyco_trans_2-like"/>
</dbReference>
<evidence type="ECO:0000313" key="4">
    <source>
        <dbReference type="Proteomes" id="UP000314901"/>
    </source>
</evidence>
<reference evidence="3 4" key="1">
    <citation type="journal article" date="2019" name="ISME J.">
        <title>Evolution in action: habitat transition from sediment to the pelagial leads to genome streamlining in Methylophilaceae.</title>
        <authorList>
            <person name="Salcher M."/>
            <person name="Schaefle D."/>
            <person name="Kaspar M."/>
            <person name="Neuenschwander S.M."/>
            <person name="Ghai R."/>
        </authorList>
    </citation>
    <scope>NUCLEOTIDE SEQUENCE [LARGE SCALE GENOMIC DNA]</scope>
    <source>
        <strain evidence="3 4">MMS-RVI-51</strain>
    </source>
</reference>
<gene>
    <name evidence="3" type="ORF">FIT94_04100</name>
</gene>
<keyword evidence="1" id="KW-1133">Transmembrane helix</keyword>
<sequence length="254" mass="29299">MLSNDNKVSIVISVLNGGKTIEKCLHSIFKLNYPNMEIIIIDGGSTDETIEILKKFDSRISYWKSEKDHGIYDAWNKALKKVTGNWVAFIGADDIWASKESMNILMEHASYPKINFICARARIIDGEKKVKTIGAPFVFKNLWKGMRFIHIGSMHHKSLFKNGQVFDSKYKIAGDYDFFVQNGKSIKAKFISKDIVFIGAHGLSRTMPWRVFKESFNSLRISENFGLGLAILFYVRSFVTFFINKFLIFMRRYE</sequence>
<dbReference type="GeneID" id="66285062"/>
<proteinExistence type="predicted"/>
<evidence type="ECO:0000313" key="3">
    <source>
        <dbReference type="EMBL" id="QDC41243.1"/>
    </source>
</evidence>
<dbReference type="Pfam" id="PF00535">
    <property type="entry name" value="Glycos_transf_2"/>
    <property type="match status" value="1"/>
</dbReference>
<accession>A0AAX1EZR3</accession>
<evidence type="ECO:0000256" key="1">
    <source>
        <dbReference type="SAM" id="Phobius"/>
    </source>
</evidence>
<dbReference type="InterPro" id="IPR029044">
    <property type="entry name" value="Nucleotide-diphossugar_trans"/>
</dbReference>
<protein>
    <submittedName>
        <fullName evidence="3">Glycosyltransferase</fullName>
    </submittedName>
</protein>
<dbReference type="SUPFAM" id="SSF53448">
    <property type="entry name" value="Nucleotide-diphospho-sugar transferases"/>
    <property type="match status" value="1"/>
</dbReference>
<dbReference type="Gene3D" id="3.90.550.10">
    <property type="entry name" value="Spore Coat Polysaccharide Biosynthesis Protein SpsA, Chain A"/>
    <property type="match status" value="1"/>
</dbReference>
<keyword evidence="1" id="KW-0812">Transmembrane</keyword>
<dbReference type="RefSeq" id="WP_139867894.1">
    <property type="nucleotide sequence ID" value="NZ_CP040949.1"/>
</dbReference>
<dbReference type="PANTHER" id="PTHR43685">
    <property type="entry name" value="GLYCOSYLTRANSFERASE"/>
    <property type="match status" value="1"/>
</dbReference>
<dbReference type="InterPro" id="IPR050834">
    <property type="entry name" value="Glycosyltransf_2"/>
</dbReference>